<evidence type="ECO:0000313" key="2">
    <source>
        <dbReference type="EMBL" id="PIO39122.1"/>
    </source>
</evidence>
<dbReference type="EMBL" id="KV925038">
    <property type="protein sequence ID" value="PIO39122.1"/>
    <property type="molecule type" value="Genomic_DNA"/>
</dbReference>
<evidence type="ECO:0000256" key="1">
    <source>
        <dbReference type="SAM" id="SignalP"/>
    </source>
</evidence>
<keyword evidence="3" id="KW-1185">Reference proteome</keyword>
<name>A0A2G9SGA5_AQUCT</name>
<organism evidence="2 3">
    <name type="scientific">Aquarana catesbeiana</name>
    <name type="common">American bullfrog</name>
    <name type="synonym">Rana catesbeiana</name>
    <dbReference type="NCBI Taxonomy" id="8400"/>
    <lineage>
        <taxon>Eukaryota</taxon>
        <taxon>Metazoa</taxon>
        <taxon>Chordata</taxon>
        <taxon>Craniata</taxon>
        <taxon>Vertebrata</taxon>
        <taxon>Euteleostomi</taxon>
        <taxon>Amphibia</taxon>
        <taxon>Batrachia</taxon>
        <taxon>Anura</taxon>
        <taxon>Neobatrachia</taxon>
        <taxon>Ranoidea</taxon>
        <taxon>Ranidae</taxon>
        <taxon>Aquarana</taxon>
    </lineage>
</organism>
<evidence type="ECO:0000313" key="3">
    <source>
        <dbReference type="Proteomes" id="UP000228934"/>
    </source>
</evidence>
<gene>
    <name evidence="2" type="ORF">AB205_0204390</name>
</gene>
<dbReference type="AlphaFoldDB" id="A0A2G9SGA5"/>
<accession>A0A2G9SGA5</accession>
<keyword evidence="1" id="KW-0732">Signal</keyword>
<protein>
    <submittedName>
        <fullName evidence="2">Uncharacterized protein</fullName>
    </submittedName>
</protein>
<feature type="chain" id="PRO_5013775813" evidence="1">
    <location>
        <begin position="22"/>
        <end position="54"/>
    </location>
</feature>
<reference evidence="3" key="1">
    <citation type="journal article" date="2017" name="Nat. Commun.">
        <title>The North American bullfrog draft genome provides insight into hormonal regulation of long noncoding RNA.</title>
        <authorList>
            <person name="Hammond S.A."/>
            <person name="Warren R.L."/>
            <person name="Vandervalk B.P."/>
            <person name="Kucuk E."/>
            <person name="Khan H."/>
            <person name="Gibb E.A."/>
            <person name="Pandoh P."/>
            <person name="Kirk H."/>
            <person name="Zhao Y."/>
            <person name="Jones M."/>
            <person name="Mungall A.J."/>
            <person name="Coope R."/>
            <person name="Pleasance S."/>
            <person name="Moore R.A."/>
            <person name="Holt R.A."/>
            <person name="Round J.M."/>
            <person name="Ohora S."/>
            <person name="Walle B.V."/>
            <person name="Veldhoen N."/>
            <person name="Helbing C.C."/>
            <person name="Birol I."/>
        </authorList>
    </citation>
    <scope>NUCLEOTIDE SEQUENCE [LARGE SCALE GENOMIC DNA]</scope>
</reference>
<sequence>MSPSLFFFFVYLLFLSFCCFSVELMTRKPVLFSATDLKQTASQRITRPSSGPGQ</sequence>
<feature type="signal peptide" evidence="1">
    <location>
        <begin position="1"/>
        <end position="21"/>
    </location>
</feature>
<dbReference type="Proteomes" id="UP000228934">
    <property type="component" value="Unassembled WGS sequence"/>
</dbReference>
<proteinExistence type="predicted"/>